<protein>
    <submittedName>
        <fullName evidence="1">Uncharacterized protein</fullName>
    </submittedName>
</protein>
<reference evidence="1" key="1">
    <citation type="submission" date="2021-03" db="EMBL/GenBank/DDBJ databases">
        <title>Evolutionary priming and transition to the ectomycorrhizal habit in an iconic lineage of mushroom-forming fungi: is preadaptation a requirement?</title>
        <authorList>
            <consortium name="DOE Joint Genome Institute"/>
            <person name="Looney B.P."/>
            <person name="Miyauchi S."/>
            <person name="Morin E."/>
            <person name="Drula E."/>
            <person name="Courty P.E."/>
            <person name="Chicoki N."/>
            <person name="Fauchery L."/>
            <person name="Kohler A."/>
            <person name="Kuo A."/>
            <person name="LaButti K."/>
            <person name="Pangilinan J."/>
            <person name="Lipzen A."/>
            <person name="Riley R."/>
            <person name="Andreopoulos W."/>
            <person name="He G."/>
            <person name="Johnson J."/>
            <person name="Barry K.W."/>
            <person name="Grigoriev I.V."/>
            <person name="Nagy L."/>
            <person name="Hibbett D."/>
            <person name="Henrissat B."/>
            <person name="Matheny P.B."/>
            <person name="Labbe J."/>
            <person name="Martin A.F."/>
        </authorList>
    </citation>
    <scope>NUCLEOTIDE SEQUENCE</scope>
    <source>
        <strain evidence="1">BPL698</strain>
    </source>
</reference>
<dbReference type="EMBL" id="JAGFNK010000611">
    <property type="protein sequence ID" value="KAI9447044.1"/>
    <property type="molecule type" value="Genomic_DNA"/>
</dbReference>
<comment type="caution">
    <text evidence="1">The sequence shown here is derived from an EMBL/GenBank/DDBJ whole genome shotgun (WGS) entry which is preliminary data.</text>
</comment>
<proteinExistence type="predicted"/>
<keyword evidence="2" id="KW-1185">Reference proteome</keyword>
<evidence type="ECO:0000313" key="1">
    <source>
        <dbReference type="EMBL" id="KAI9447044.1"/>
    </source>
</evidence>
<organism evidence="1 2">
    <name type="scientific">Russula earlei</name>
    <dbReference type="NCBI Taxonomy" id="71964"/>
    <lineage>
        <taxon>Eukaryota</taxon>
        <taxon>Fungi</taxon>
        <taxon>Dikarya</taxon>
        <taxon>Basidiomycota</taxon>
        <taxon>Agaricomycotina</taxon>
        <taxon>Agaricomycetes</taxon>
        <taxon>Russulales</taxon>
        <taxon>Russulaceae</taxon>
        <taxon>Russula</taxon>
    </lineage>
</organism>
<sequence length="371" mass="42404">MQRLLFCIVLLATLFVHRVAAQGIHVSGTVRDSLTGKPLANVSIYATKENGTVTNAEGHYTLRVRATTSTVHFRMTGYKEITRSLSRDTSVHLNISLTPIYQSLEDVTVSTKQKGKYTNKNNPAVELIREVIAHKEENRIDAYPTASYEKYEKLCVYMDRFPHWVSDNKLLEKYHFIFENKDTTKMPGKELTPVFIEETVSDNYYRRHPEKTKAIITGQKKIDYGQFIDSRGISSIFNRLYEDVDVYDNQVTLFTRQFTSPIADMAPTFYKFYIRDTILADNGDSLIRLYFTPRNTADLLFTGTLCVTMDGHYAVQQLSMRNNKHMNLGLIRDFSVKQEFTKDTTGKYFLSSSDVIGDFGFTPNGAGITGR</sequence>
<dbReference type="Proteomes" id="UP001207468">
    <property type="component" value="Unassembled WGS sequence"/>
</dbReference>
<evidence type="ECO:0000313" key="2">
    <source>
        <dbReference type="Proteomes" id="UP001207468"/>
    </source>
</evidence>
<name>A0ACC0TTV9_9AGAM</name>
<gene>
    <name evidence="1" type="ORF">F5148DRAFT_1292460</name>
</gene>
<accession>A0ACC0TTV9</accession>